<dbReference type="EMBL" id="CH473972">
    <property type="protein sequence ID" value="EDL92776.1"/>
    <property type="molecule type" value="Genomic_DNA"/>
</dbReference>
<reference evidence="2" key="1">
    <citation type="submission" date="2005-09" db="EMBL/GenBank/DDBJ databases">
        <authorList>
            <person name="Mural R.J."/>
            <person name="Li P.W."/>
            <person name="Adams M.D."/>
            <person name="Amanatides P.G."/>
            <person name="Baden-Tillson H."/>
            <person name="Barnstead M."/>
            <person name="Chin S.H."/>
            <person name="Dew I."/>
            <person name="Evans C.A."/>
            <person name="Ferriera S."/>
            <person name="Flanigan M."/>
            <person name="Fosler C."/>
            <person name="Glodek A."/>
            <person name="Gu Z."/>
            <person name="Holt R.A."/>
            <person name="Jennings D."/>
            <person name="Kraft C.L."/>
            <person name="Lu F."/>
            <person name="Nguyen T."/>
            <person name="Nusskern D.R."/>
            <person name="Pfannkoch C.M."/>
            <person name="Sitter C."/>
            <person name="Sutton G.G."/>
            <person name="Venter J.C."/>
            <person name="Wang Z."/>
            <person name="Woodage T."/>
            <person name="Zheng X.H."/>
            <person name="Zhong F."/>
        </authorList>
    </citation>
    <scope>NUCLEOTIDE SEQUENCE [LARGE SCALE GENOMIC DNA]</scope>
    <source>
        <strain>BN</strain>
        <strain evidence="2">Sprague-Dawley</strain>
    </source>
</reference>
<evidence type="ECO:0000313" key="1">
    <source>
        <dbReference type="EMBL" id="EDL92776.1"/>
    </source>
</evidence>
<dbReference type="AlphaFoldDB" id="A6IZU8"/>
<accession>A6IZU8</accession>
<gene>
    <name evidence="1" type="ORF">rCG_51172</name>
</gene>
<name>A6IZU8_RAT</name>
<evidence type="ECO:0000313" key="2">
    <source>
        <dbReference type="Proteomes" id="UP000234681"/>
    </source>
</evidence>
<protein>
    <submittedName>
        <fullName evidence="1">RCG51172</fullName>
    </submittedName>
</protein>
<sequence>MIKYDTSFFPFFFFWKKGLYVLELLSRSGYPKTQSSASAS</sequence>
<dbReference type="Proteomes" id="UP000234681">
    <property type="component" value="Chromosome 19"/>
</dbReference>
<proteinExistence type="predicted"/>
<organism evidence="1 2">
    <name type="scientific">Rattus norvegicus</name>
    <name type="common">Rat</name>
    <dbReference type="NCBI Taxonomy" id="10116"/>
    <lineage>
        <taxon>Eukaryota</taxon>
        <taxon>Metazoa</taxon>
        <taxon>Chordata</taxon>
        <taxon>Craniata</taxon>
        <taxon>Vertebrata</taxon>
        <taxon>Euteleostomi</taxon>
        <taxon>Mammalia</taxon>
        <taxon>Eutheria</taxon>
        <taxon>Euarchontoglires</taxon>
        <taxon>Glires</taxon>
        <taxon>Rodentia</taxon>
        <taxon>Myomorpha</taxon>
        <taxon>Muroidea</taxon>
        <taxon>Muridae</taxon>
        <taxon>Murinae</taxon>
        <taxon>Rattus</taxon>
    </lineage>
</organism>